<evidence type="ECO:0000313" key="3">
    <source>
        <dbReference type="EMBL" id="KAK6625656.1"/>
    </source>
</evidence>
<accession>A0AAN8PXZ4</accession>
<dbReference type="InterPro" id="IPR000407">
    <property type="entry name" value="GDA1_CD39_NTPase"/>
</dbReference>
<dbReference type="GO" id="GO:0016787">
    <property type="term" value="F:hydrolase activity"/>
    <property type="evidence" value="ECO:0007669"/>
    <property type="project" value="UniProtKB-KW"/>
</dbReference>
<name>A0AAN8PXZ4_POLSC</name>
<comment type="similarity">
    <text evidence="1">Belongs to the GDA1/CD39 NTPase family.</text>
</comment>
<comment type="caution">
    <text evidence="3">The sequence shown here is derived from an EMBL/GenBank/DDBJ whole genome shotgun (WGS) entry which is preliminary data.</text>
</comment>
<dbReference type="PANTHER" id="PTHR11782">
    <property type="entry name" value="ADENOSINE/GUANOSINE DIPHOSPHATASE"/>
    <property type="match status" value="1"/>
</dbReference>
<reference evidence="3 4" key="1">
    <citation type="submission" date="2023-10" db="EMBL/GenBank/DDBJ databases">
        <title>Genomes of two closely related lineages of the louse Polyplax serrata with different host specificities.</title>
        <authorList>
            <person name="Martinu J."/>
            <person name="Tarabai H."/>
            <person name="Stefka J."/>
            <person name="Hypsa V."/>
        </authorList>
    </citation>
    <scope>NUCLEOTIDE SEQUENCE [LARGE SCALE GENOMIC DNA]</scope>
    <source>
        <strain evidence="3">HR10_N</strain>
    </source>
</reference>
<organism evidence="3 4">
    <name type="scientific">Polyplax serrata</name>
    <name type="common">Common mouse louse</name>
    <dbReference type="NCBI Taxonomy" id="468196"/>
    <lineage>
        <taxon>Eukaryota</taxon>
        <taxon>Metazoa</taxon>
        <taxon>Ecdysozoa</taxon>
        <taxon>Arthropoda</taxon>
        <taxon>Hexapoda</taxon>
        <taxon>Insecta</taxon>
        <taxon>Pterygota</taxon>
        <taxon>Neoptera</taxon>
        <taxon>Paraneoptera</taxon>
        <taxon>Psocodea</taxon>
        <taxon>Troctomorpha</taxon>
        <taxon>Phthiraptera</taxon>
        <taxon>Anoplura</taxon>
        <taxon>Polyplacidae</taxon>
        <taxon>Polyplax</taxon>
    </lineage>
</organism>
<evidence type="ECO:0000313" key="4">
    <source>
        <dbReference type="Proteomes" id="UP001372834"/>
    </source>
</evidence>
<keyword evidence="2" id="KW-0378">Hydrolase</keyword>
<evidence type="ECO:0000256" key="2">
    <source>
        <dbReference type="ARBA" id="ARBA00022801"/>
    </source>
</evidence>
<dbReference type="EMBL" id="JAWJWE010000037">
    <property type="protein sequence ID" value="KAK6625656.1"/>
    <property type="molecule type" value="Genomic_DNA"/>
</dbReference>
<dbReference type="Proteomes" id="UP001372834">
    <property type="component" value="Unassembled WGS sequence"/>
</dbReference>
<proteinExistence type="inferred from homology"/>
<evidence type="ECO:0000256" key="1">
    <source>
        <dbReference type="ARBA" id="ARBA00009283"/>
    </source>
</evidence>
<protein>
    <submittedName>
        <fullName evidence="3">Uncharacterized protein</fullName>
    </submittedName>
</protein>
<dbReference type="Gene3D" id="3.30.420.150">
    <property type="entry name" value="Exopolyphosphatase. Domain 2"/>
    <property type="match status" value="2"/>
</dbReference>
<dbReference type="Pfam" id="PF01150">
    <property type="entry name" value="GDA1_CD39"/>
    <property type="match status" value="2"/>
</dbReference>
<sequence length="736" mass="83913">MRGSSGLVCDSTTAQRIINNNRFCFVGVYVNLVDLNLSDAFATSLCDKITSLFGLSKSYYSIVIAVNPEKTELYTYQFRTSLCRKHLVLGQHFVKYGTPGYLAYANRPRTFVKTVNKLWESAVAKIPKSALNQTSLILIAYSGLKEIGENARRIEKKLKKFLGGTGCKLGKTPFLYASLDDHGSMNWFAVNLLLDNFSRKKPLAVILSLQNAFFDMGYSLDTDFNGFWKVKNYTTIVSVQESNYCVYTRSETGLGSDNARMSIFMQGNENKEVLRSPCLPPNMWAKVMFNKRAYVLQGSTPSSSESSGDFEGSDSVDIQGCTNDIKQFLQNYNSPPPLTGRTIYARRNYYSVLQRANLVTYPKEVVLKVADIYTAAKRECSRATPTDYFLCFDLLYIYNVFSRFYKLWDDQKIRISVTLESIKSLVDENVPASKRETSAFVFVQNQELKELDDKYTRTVAASVQQYFEPYHFQSKFKEETFLEDAEEGVLSWFAVNLLKGVFFGVEEPVAVVTLETTSSHVGFIPNKNDYFDPSQKKHYQKFKFQTDAFWVYFRDFHNLGIYEARKSVIVHQAQRTGSKLYSDCFNPNGDSTLGILNEIYTTHDINFGKCTAQVRRLLQGLNPIPNLSGKDIYGVDNFQKILRRANVAGSDSDVFEQTVEEVSYLAEKKCDEKNPRDKFLCFDLIYVKELLKEVFGLQNGDKIKFLSRMSKCQVNWVAGLAYLNYYSSMLADDDDL</sequence>
<dbReference type="PANTHER" id="PTHR11782:SF127">
    <property type="entry name" value="NTPASE, ISOFORM F"/>
    <property type="match status" value="1"/>
</dbReference>
<dbReference type="AlphaFoldDB" id="A0AAN8PXZ4"/>
<dbReference type="Gene3D" id="3.30.420.40">
    <property type="match status" value="1"/>
</dbReference>
<gene>
    <name evidence="3" type="ORF">RUM43_005955</name>
</gene>